<reference evidence="1 3" key="1">
    <citation type="journal article" date="2020" name="Stud. Mycol.">
        <title>101 Dothideomycetes genomes: a test case for predicting lifestyles and emergence of pathogens.</title>
        <authorList>
            <person name="Haridas S."/>
            <person name="Albert R."/>
            <person name="Binder M."/>
            <person name="Bloem J."/>
            <person name="Labutti K."/>
            <person name="Salamov A."/>
            <person name="Andreopoulos B."/>
            <person name="Baker S."/>
            <person name="Barry K."/>
            <person name="Bills G."/>
            <person name="Bluhm B."/>
            <person name="Cannon C."/>
            <person name="Castanera R."/>
            <person name="Culley D."/>
            <person name="Daum C."/>
            <person name="Ezra D."/>
            <person name="Gonzalez J."/>
            <person name="Henrissat B."/>
            <person name="Kuo A."/>
            <person name="Liang C."/>
            <person name="Lipzen A."/>
            <person name="Lutzoni F."/>
            <person name="Magnuson J."/>
            <person name="Mondo S."/>
            <person name="Nolan M."/>
            <person name="Ohm R."/>
            <person name="Pangilinan J."/>
            <person name="Park H.-J."/>
            <person name="Ramirez L."/>
            <person name="Alfaro M."/>
            <person name="Sun H."/>
            <person name="Tritt A."/>
            <person name="Yoshinaga Y."/>
            <person name="Zwiers L.-H."/>
            <person name="Turgeon B."/>
            <person name="Goodwin S."/>
            <person name="Spatafora J."/>
            <person name="Crous P."/>
            <person name="Grigoriev I."/>
        </authorList>
    </citation>
    <scope>NUCLEOTIDE SEQUENCE</scope>
    <source>
        <strain evidence="1 3">CBS 304.34</strain>
    </source>
</reference>
<dbReference type="PANTHER" id="PTHR17985">
    <property type="entry name" value="SER/THR-RICH PROTEIN T10 IN DGCR REGION"/>
    <property type="match status" value="1"/>
</dbReference>
<dbReference type="InterPro" id="IPR008551">
    <property type="entry name" value="TANGO2"/>
</dbReference>
<keyword evidence="2" id="KW-1185">Reference proteome</keyword>
<dbReference type="Pfam" id="PF05742">
    <property type="entry name" value="TANGO2"/>
    <property type="match status" value="1"/>
</dbReference>
<dbReference type="OrthoDB" id="191601at2759"/>
<gene>
    <name evidence="1 3" type="ORF">BDZ99DRAFT_460102</name>
</gene>
<reference evidence="3" key="2">
    <citation type="submission" date="2020-04" db="EMBL/GenBank/DDBJ databases">
        <authorList>
            <consortium name="NCBI Genome Project"/>
        </authorList>
    </citation>
    <scope>NUCLEOTIDE SEQUENCE</scope>
    <source>
        <strain evidence="3">CBS 304.34</strain>
    </source>
</reference>
<evidence type="ECO:0000313" key="1">
    <source>
        <dbReference type="EMBL" id="KAF2814452.1"/>
    </source>
</evidence>
<dbReference type="AlphaFoldDB" id="A0A6A6YZV4"/>
<dbReference type="GeneID" id="54460209"/>
<dbReference type="GO" id="GO:0009306">
    <property type="term" value="P:protein secretion"/>
    <property type="evidence" value="ECO:0007669"/>
    <property type="project" value="TreeGrafter"/>
</dbReference>
<reference evidence="3" key="3">
    <citation type="submission" date="2025-04" db="UniProtKB">
        <authorList>
            <consortium name="RefSeq"/>
        </authorList>
    </citation>
    <scope>IDENTIFICATION</scope>
    <source>
        <strain evidence="3">CBS 304.34</strain>
    </source>
</reference>
<dbReference type="EMBL" id="MU003695">
    <property type="protein sequence ID" value="KAF2814452.1"/>
    <property type="molecule type" value="Genomic_DNA"/>
</dbReference>
<dbReference type="PANTHER" id="PTHR17985:SF8">
    <property type="entry name" value="TRANSPORT AND GOLGI ORGANIZATION PROTEIN 2 HOMOLOG"/>
    <property type="match status" value="1"/>
</dbReference>
<protein>
    <submittedName>
        <fullName evidence="1 3">DUF833-domain-containing protein</fullName>
    </submittedName>
</protein>
<dbReference type="Proteomes" id="UP000504636">
    <property type="component" value="Unplaced"/>
</dbReference>
<accession>A0A6A6YZV4</accession>
<dbReference type="GO" id="GO:0005794">
    <property type="term" value="C:Golgi apparatus"/>
    <property type="evidence" value="ECO:0007669"/>
    <property type="project" value="TreeGrafter"/>
</dbReference>
<name>A0A6A6YZV4_9PEZI</name>
<sequence>MCIAIITTEHPDYPFILLNNRDEYLHRPTAPSTFWPPPHAHVLGGYDLHRAEHGTWLGVTRQGRIACLTNYREADPAALIQGVRSRGAIVNLFLRQDPQSHETTAEFAARLVAEDGVRGVGGFSLLFGNVRDVVKGVVEGGGEGGKKKGGLAIISNRTPDVEGLIWVAGAPHETTALSNSFYGDASWPKVVKGEEAVRVAVKESVERGDSKEELLERLFGLLSVDTLPRQRNGEEWDVYLNQLRHSIFVPPIGGVELDGVPSDRIAAAVDHEAVDATSGIYGTQKQSLILVDKKGMLTFVERTLFDGIGKPVEGGKVDRVFEFQVEGW</sequence>
<organism evidence="1">
    <name type="scientific">Mytilinidion resinicola</name>
    <dbReference type="NCBI Taxonomy" id="574789"/>
    <lineage>
        <taxon>Eukaryota</taxon>
        <taxon>Fungi</taxon>
        <taxon>Dikarya</taxon>
        <taxon>Ascomycota</taxon>
        <taxon>Pezizomycotina</taxon>
        <taxon>Dothideomycetes</taxon>
        <taxon>Pleosporomycetidae</taxon>
        <taxon>Mytilinidiales</taxon>
        <taxon>Mytilinidiaceae</taxon>
        <taxon>Mytilinidion</taxon>
    </lineage>
</organism>
<evidence type="ECO:0000313" key="3">
    <source>
        <dbReference type="RefSeq" id="XP_033581416.1"/>
    </source>
</evidence>
<dbReference type="RefSeq" id="XP_033581416.1">
    <property type="nucleotide sequence ID" value="XM_033719316.1"/>
</dbReference>
<proteinExistence type="predicted"/>
<dbReference type="GO" id="GO:0007030">
    <property type="term" value="P:Golgi organization"/>
    <property type="evidence" value="ECO:0007669"/>
    <property type="project" value="TreeGrafter"/>
</dbReference>
<evidence type="ECO:0000313" key="2">
    <source>
        <dbReference type="Proteomes" id="UP000504636"/>
    </source>
</evidence>